<dbReference type="Proteomes" id="UP000289340">
    <property type="component" value="Chromosome 11"/>
</dbReference>
<name>A0A445HWZ8_GLYSO</name>
<sequence>MEVHENGGSPRQSQSLSELQIVTMMSVPPLKMTEPRAVRKVLVSEDNTRAIHGCYQVVMYYENLKEKEHGWCLAGLIVESLARVLLDHPLLAGRLQRREDTGFEIVANDSGIRLLEVTNFECGGYSIGISCSLLLAEVFLVENFLGKWAEIHMNMSPQHEEIQTPIFHHPRLKNPESLPPDIISRTQRQNGVQSMVFTITTEDANFSMELWRELAMLCVKEAEQKLSTNLGSEFSLVVKESSEVAKVESCSMNGWSVEGMRVKHEMSASRWEEFGVYEVAFFEGNKPVQVSCWIDSVSDGYAMVVPLPYLKHKNACAVIVVSPPLSSL</sequence>
<protein>
    <submittedName>
        <fullName evidence="2">Uncharacterized protein</fullName>
    </submittedName>
</protein>
<dbReference type="Gene3D" id="3.30.559.10">
    <property type="entry name" value="Chloramphenicol acetyltransferase-like domain"/>
    <property type="match status" value="2"/>
</dbReference>
<reference evidence="2 3" key="1">
    <citation type="submission" date="2018-09" db="EMBL/GenBank/DDBJ databases">
        <title>A high-quality reference genome of wild soybean provides a powerful tool to mine soybean genomes.</title>
        <authorList>
            <person name="Xie M."/>
            <person name="Chung C.Y.L."/>
            <person name="Li M.-W."/>
            <person name="Wong F.-L."/>
            <person name="Chan T.-F."/>
            <person name="Lam H.-M."/>
        </authorList>
    </citation>
    <scope>NUCLEOTIDE SEQUENCE [LARGE SCALE GENOMIC DNA]</scope>
    <source>
        <strain evidence="3">cv. W05</strain>
        <tissue evidence="2">Hypocotyl of etiolated seedlings</tissue>
    </source>
</reference>
<keyword evidence="3" id="KW-1185">Reference proteome</keyword>
<accession>A0A445HWZ8</accession>
<dbReference type="InterPro" id="IPR023213">
    <property type="entry name" value="CAT-like_dom_sf"/>
</dbReference>
<organism evidence="2 3">
    <name type="scientific">Glycine soja</name>
    <name type="common">Wild soybean</name>
    <dbReference type="NCBI Taxonomy" id="3848"/>
    <lineage>
        <taxon>Eukaryota</taxon>
        <taxon>Viridiplantae</taxon>
        <taxon>Streptophyta</taxon>
        <taxon>Embryophyta</taxon>
        <taxon>Tracheophyta</taxon>
        <taxon>Spermatophyta</taxon>
        <taxon>Magnoliopsida</taxon>
        <taxon>eudicotyledons</taxon>
        <taxon>Gunneridae</taxon>
        <taxon>Pentapetalae</taxon>
        <taxon>rosids</taxon>
        <taxon>fabids</taxon>
        <taxon>Fabales</taxon>
        <taxon>Fabaceae</taxon>
        <taxon>Papilionoideae</taxon>
        <taxon>50 kb inversion clade</taxon>
        <taxon>NPAAA clade</taxon>
        <taxon>indigoferoid/millettioid clade</taxon>
        <taxon>Phaseoleae</taxon>
        <taxon>Glycine</taxon>
        <taxon>Glycine subgen. Soja</taxon>
    </lineage>
</organism>
<comment type="similarity">
    <text evidence="1">Belongs to the plant acyltransferase family.</text>
</comment>
<comment type="caution">
    <text evidence="2">The sequence shown here is derived from an EMBL/GenBank/DDBJ whole genome shotgun (WGS) entry which is preliminary data.</text>
</comment>
<dbReference type="Pfam" id="PF02458">
    <property type="entry name" value="Transferase"/>
    <property type="match status" value="1"/>
</dbReference>
<dbReference type="InterPro" id="IPR050317">
    <property type="entry name" value="Plant_Fungal_Acyltransferase"/>
</dbReference>
<dbReference type="PANTHER" id="PTHR31642:SF299">
    <property type="entry name" value="OS02G0653400 PROTEIN"/>
    <property type="match status" value="1"/>
</dbReference>
<proteinExistence type="inferred from homology"/>
<dbReference type="GO" id="GO:0016747">
    <property type="term" value="F:acyltransferase activity, transferring groups other than amino-acyl groups"/>
    <property type="evidence" value="ECO:0007669"/>
    <property type="project" value="TreeGrafter"/>
</dbReference>
<gene>
    <name evidence="2" type="ORF">D0Y65_028890</name>
</gene>
<dbReference type="EMBL" id="QZWG01000011">
    <property type="protein sequence ID" value="RZB78182.1"/>
    <property type="molecule type" value="Genomic_DNA"/>
</dbReference>
<evidence type="ECO:0000256" key="1">
    <source>
        <dbReference type="ARBA" id="ARBA00009861"/>
    </source>
</evidence>
<evidence type="ECO:0000313" key="2">
    <source>
        <dbReference type="EMBL" id="RZB78182.1"/>
    </source>
</evidence>
<dbReference type="PANTHER" id="PTHR31642">
    <property type="entry name" value="TRICHOTHECENE 3-O-ACETYLTRANSFERASE"/>
    <property type="match status" value="1"/>
</dbReference>
<dbReference type="AlphaFoldDB" id="A0A445HWZ8"/>
<evidence type="ECO:0000313" key="3">
    <source>
        <dbReference type="Proteomes" id="UP000289340"/>
    </source>
</evidence>